<dbReference type="InterPro" id="IPR007168">
    <property type="entry name" value="Phageshock_PspC_N"/>
</dbReference>
<sequence>MSFDREYSVHKTLTKDLVHKKLSGVCGGIARHYNLPRLAVRVGAIVALLMFPVATGVAYLVATMLIPNKA</sequence>
<gene>
    <name evidence="3" type="ORF">B5D82_10415</name>
</gene>
<proteinExistence type="predicted"/>
<evidence type="ECO:0000313" key="3">
    <source>
        <dbReference type="EMBL" id="ASP48136.1"/>
    </source>
</evidence>
<name>A0A222G8B7_9GAMM</name>
<dbReference type="AlphaFoldDB" id="A0A222G8B7"/>
<dbReference type="Pfam" id="PF04024">
    <property type="entry name" value="PspC"/>
    <property type="match status" value="1"/>
</dbReference>
<evidence type="ECO:0000256" key="1">
    <source>
        <dbReference type="SAM" id="Phobius"/>
    </source>
</evidence>
<dbReference type="EMBL" id="CP020465">
    <property type="protein sequence ID" value="ASP48136.1"/>
    <property type="molecule type" value="Genomic_DNA"/>
</dbReference>
<keyword evidence="1" id="KW-0812">Transmembrane</keyword>
<reference evidence="3 4" key="1">
    <citation type="submission" date="2017-08" db="EMBL/GenBank/DDBJ databases">
        <title>Complete genome of Colwellia sp. NB097-1, a psychrophile bacterium ioslated from Bering Sea.</title>
        <authorList>
            <person name="Chen X."/>
        </authorList>
    </citation>
    <scope>NUCLEOTIDE SEQUENCE [LARGE SCALE GENOMIC DNA]</scope>
    <source>
        <strain evidence="3 4">NB097-1</strain>
    </source>
</reference>
<feature type="transmembrane region" description="Helical" evidence="1">
    <location>
        <begin position="42"/>
        <end position="66"/>
    </location>
</feature>
<keyword evidence="1" id="KW-1133">Transmembrane helix</keyword>
<evidence type="ECO:0000313" key="4">
    <source>
        <dbReference type="Proteomes" id="UP000202259"/>
    </source>
</evidence>
<dbReference type="RefSeq" id="WP_081151352.1">
    <property type="nucleotide sequence ID" value="NZ_CP020465.1"/>
</dbReference>
<dbReference type="Proteomes" id="UP000202259">
    <property type="component" value="Chromosome"/>
</dbReference>
<organism evidence="3 4">
    <name type="scientific">Cognaticolwellia beringensis</name>
    <dbReference type="NCBI Taxonomy" id="1967665"/>
    <lineage>
        <taxon>Bacteria</taxon>
        <taxon>Pseudomonadati</taxon>
        <taxon>Pseudomonadota</taxon>
        <taxon>Gammaproteobacteria</taxon>
        <taxon>Alteromonadales</taxon>
        <taxon>Colwelliaceae</taxon>
        <taxon>Cognaticolwellia</taxon>
    </lineage>
</organism>
<dbReference type="OrthoDB" id="5772680at2"/>
<evidence type="ECO:0000259" key="2">
    <source>
        <dbReference type="Pfam" id="PF04024"/>
    </source>
</evidence>
<protein>
    <submittedName>
        <fullName evidence="3">PspC domain-containing protein</fullName>
    </submittedName>
</protein>
<dbReference type="KEGG" id="cber:B5D82_10415"/>
<feature type="domain" description="Phage shock protein PspC N-terminal" evidence="2">
    <location>
        <begin position="11"/>
        <end position="68"/>
    </location>
</feature>
<accession>A0A222G8B7</accession>
<keyword evidence="1" id="KW-0472">Membrane</keyword>
<keyword evidence="4" id="KW-1185">Reference proteome</keyword>